<keyword evidence="6" id="KW-1185">Reference proteome</keyword>
<dbReference type="Pfam" id="PF13377">
    <property type="entry name" value="Peripla_BP_3"/>
    <property type="match status" value="1"/>
</dbReference>
<protein>
    <submittedName>
        <fullName evidence="5">DNA-binding transcriptional regulator</fullName>
    </submittedName>
</protein>
<proteinExistence type="predicted"/>
<evidence type="ECO:0000256" key="1">
    <source>
        <dbReference type="ARBA" id="ARBA00023015"/>
    </source>
</evidence>
<dbReference type="EMBL" id="JAPDDT010000017">
    <property type="protein sequence ID" value="MCW1925743.1"/>
    <property type="molecule type" value="Genomic_DNA"/>
</dbReference>
<name>A0ABT3GQK1_9BACT</name>
<dbReference type="Pfam" id="PF12833">
    <property type="entry name" value="HTH_18"/>
    <property type="match status" value="1"/>
</dbReference>
<keyword evidence="3" id="KW-0804">Transcription</keyword>
<dbReference type="InterPro" id="IPR028082">
    <property type="entry name" value="Peripla_BP_I"/>
</dbReference>
<dbReference type="GO" id="GO:0003677">
    <property type="term" value="F:DNA binding"/>
    <property type="evidence" value="ECO:0007669"/>
    <property type="project" value="UniProtKB-KW"/>
</dbReference>
<sequence length="397" mass="44219">MSRRGKTELNRTWRVGVRLVDWAQGFGNRLYGGILDFLREGHSFEMEFVQPSGGDLQPVVIDENWEGDGLLVFRYTPAEAQAWKKKGIKVVNLSTEQPAKGTIFPRVTLDNIAAGGMAAEHLLGLGLREFAFLHDPSRIYSKERMDGYIRRLAQDGHGCRVLEIPSSSFAPKIRARQIENMAWRLMASLPNPCGLFAKDDISGVTAIRALKQAGMRVPEDVPVLGVSDDIVYCHTTKPALSSIRFPGKKIGRAAAELLFRMMNGEPVAMDTRIAVPPPGITVRESTGRVELADPVVTRAMNFIRQCPLNVTVDANLLCREVGASREQVRQRFHATLGRTPKQEIDRVRCERVAELLRRTDWTLERLAEHCGFSGGDELCRFIKRVTGSTPGEIRKGA</sequence>
<evidence type="ECO:0000313" key="6">
    <source>
        <dbReference type="Proteomes" id="UP001320876"/>
    </source>
</evidence>
<dbReference type="PANTHER" id="PTHR30146">
    <property type="entry name" value="LACI-RELATED TRANSCRIPTIONAL REPRESSOR"/>
    <property type="match status" value="1"/>
</dbReference>
<evidence type="ECO:0000256" key="2">
    <source>
        <dbReference type="ARBA" id="ARBA00023125"/>
    </source>
</evidence>
<dbReference type="SMART" id="SM00342">
    <property type="entry name" value="HTH_ARAC"/>
    <property type="match status" value="1"/>
</dbReference>
<dbReference type="PANTHER" id="PTHR30146:SF24">
    <property type="entry name" value="XYLOSE OPERON REGULATORY PROTEIN"/>
    <property type="match status" value="1"/>
</dbReference>
<dbReference type="RefSeq" id="WP_264489850.1">
    <property type="nucleotide sequence ID" value="NZ_JAPDDT010000017.1"/>
</dbReference>
<organism evidence="5 6">
    <name type="scientific">Luteolibacter arcticus</name>
    <dbReference type="NCBI Taxonomy" id="1581411"/>
    <lineage>
        <taxon>Bacteria</taxon>
        <taxon>Pseudomonadati</taxon>
        <taxon>Verrucomicrobiota</taxon>
        <taxon>Verrucomicrobiia</taxon>
        <taxon>Verrucomicrobiales</taxon>
        <taxon>Verrucomicrobiaceae</taxon>
        <taxon>Luteolibacter</taxon>
    </lineage>
</organism>
<keyword evidence="2 5" id="KW-0238">DNA-binding</keyword>
<reference evidence="5 6" key="1">
    <citation type="submission" date="2022-10" db="EMBL/GenBank/DDBJ databases">
        <title>Luteolibacter arcticus strain CCTCC AB 2014275, whole genome shotgun sequencing project.</title>
        <authorList>
            <person name="Zhao G."/>
            <person name="Shen L."/>
        </authorList>
    </citation>
    <scope>NUCLEOTIDE SEQUENCE [LARGE SCALE GENOMIC DNA]</scope>
    <source>
        <strain evidence="5 6">CCTCC AB 2014275</strain>
    </source>
</reference>
<gene>
    <name evidence="5" type="ORF">OKA05_24510</name>
</gene>
<accession>A0ABT3GQK1</accession>
<dbReference type="InterPro" id="IPR009057">
    <property type="entry name" value="Homeodomain-like_sf"/>
</dbReference>
<dbReference type="Gene3D" id="1.10.10.60">
    <property type="entry name" value="Homeodomain-like"/>
    <property type="match status" value="1"/>
</dbReference>
<evidence type="ECO:0000313" key="5">
    <source>
        <dbReference type="EMBL" id="MCW1925743.1"/>
    </source>
</evidence>
<comment type="caution">
    <text evidence="5">The sequence shown here is derived from an EMBL/GenBank/DDBJ whole genome shotgun (WGS) entry which is preliminary data.</text>
</comment>
<dbReference type="SUPFAM" id="SSF53822">
    <property type="entry name" value="Periplasmic binding protein-like I"/>
    <property type="match status" value="1"/>
</dbReference>
<dbReference type="InterPro" id="IPR018060">
    <property type="entry name" value="HTH_AraC"/>
</dbReference>
<feature type="domain" description="HTH araC/xylS-type" evidence="4">
    <location>
        <begin position="297"/>
        <end position="396"/>
    </location>
</feature>
<dbReference type="InterPro" id="IPR046335">
    <property type="entry name" value="LacI/GalR-like_sensor"/>
</dbReference>
<dbReference type="SUPFAM" id="SSF46689">
    <property type="entry name" value="Homeodomain-like"/>
    <property type="match status" value="1"/>
</dbReference>
<dbReference type="PROSITE" id="PS01124">
    <property type="entry name" value="HTH_ARAC_FAMILY_2"/>
    <property type="match status" value="1"/>
</dbReference>
<dbReference type="Proteomes" id="UP001320876">
    <property type="component" value="Unassembled WGS sequence"/>
</dbReference>
<evidence type="ECO:0000256" key="3">
    <source>
        <dbReference type="ARBA" id="ARBA00023163"/>
    </source>
</evidence>
<keyword evidence="1" id="KW-0805">Transcription regulation</keyword>
<dbReference type="Gene3D" id="3.40.50.2300">
    <property type="match status" value="2"/>
</dbReference>
<evidence type="ECO:0000259" key="4">
    <source>
        <dbReference type="PROSITE" id="PS01124"/>
    </source>
</evidence>
<dbReference type="CDD" id="cd01543">
    <property type="entry name" value="PBP1_XylR"/>
    <property type="match status" value="1"/>
</dbReference>